<dbReference type="SUPFAM" id="SSF53254">
    <property type="entry name" value="Phosphoglycerate mutase-like"/>
    <property type="match status" value="1"/>
</dbReference>
<reference evidence="3" key="1">
    <citation type="submission" date="2021-04" db="EMBL/GenBank/DDBJ databases">
        <title>Draft genome of Fusarium avenaceum strain F156N33, isolated from an atmospheric sample in Virginia.</title>
        <authorList>
            <person name="Yang S."/>
            <person name="Vinatzer B.A."/>
            <person name="Coleman J."/>
        </authorList>
    </citation>
    <scope>NUCLEOTIDE SEQUENCE</scope>
    <source>
        <strain evidence="3">F156N33</strain>
    </source>
</reference>
<keyword evidence="4" id="KW-1185">Reference proteome</keyword>
<evidence type="ECO:0000259" key="2">
    <source>
        <dbReference type="Pfam" id="PF21666"/>
    </source>
</evidence>
<evidence type="ECO:0000259" key="1">
    <source>
        <dbReference type="Pfam" id="PF14033"/>
    </source>
</evidence>
<dbReference type="Pfam" id="PF00300">
    <property type="entry name" value="His_Phos_1"/>
    <property type="match status" value="1"/>
</dbReference>
<evidence type="ECO:0000313" key="3">
    <source>
        <dbReference type="EMBL" id="KAG5665682.1"/>
    </source>
</evidence>
<dbReference type="CDD" id="cd07067">
    <property type="entry name" value="HP_PGM_like"/>
    <property type="match status" value="1"/>
</dbReference>
<dbReference type="InterPro" id="IPR029033">
    <property type="entry name" value="His_PPase_superfam"/>
</dbReference>
<dbReference type="Gene3D" id="3.40.50.1240">
    <property type="entry name" value="Phosphoglycerate mutase-like"/>
    <property type="match status" value="1"/>
</dbReference>
<feature type="domain" description="DUF4246" evidence="1">
    <location>
        <begin position="99"/>
        <end position="554"/>
    </location>
</feature>
<organism evidence="3 4">
    <name type="scientific">Fusarium avenaceum</name>
    <dbReference type="NCBI Taxonomy" id="40199"/>
    <lineage>
        <taxon>Eukaryota</taxon>
        <taxon>Fungi</taxon>
        <taxon>Dikarya</taxon>
        <taxon>Ascomycota</taxon>
        <taxon>Pezizomycotina</taxon>
        <taxon>Sordariomycetes</taxon>
        <taxon>Hypocreomycetidae</taxon>
        <taxon>Hypocreales</taxon>
        <taxon>Nectriaceae</taxon>
        <taxon>Fusarium</taxon>
        <taxon>Fusarium tricinctum species complex</taxon>
    </lineage>
</organism>
<accession>A0A9P7HJ08</accession>
<evidence type="ECO:0008006" key="5">
    <source>
        <dbReference type="Google" id="ProtNLM"/>
    </source>
</evidence>
<protein>
    <recommendedName>
        <fullName evidence="5">Phosphoglycerate mutase</fullName>
    </recommendedName>
</protein>
<dbReference type="AlphaFoldDB" id="A0A9P7HJ08"/>
<name>A0A9P7HJ08_9HYPO</name>
<dbReference type="PANTHER" id="PTHR33119">
    <property type="entry name" value="IFI3P"/>
    <property type="match status" value="1"/>
</dbReference>
<dbReference type="InterPro" id="IPR049207">
    <property type="entry name" value="DUF4246_N"/>
</dbReference>
<sequence length="949" mass="108773">MASTRTKLPGFGLPLNYHVARKPFPVILSDSNPDNTNIWGATTLTIREICMLKVIEELTNKPEWWRKVNDPDIAAKWVKEAMAMPWAEYRQNGDFTQLMANACIDELRKKAEIYEKTGLIPVMDYDTAAIKSDKLVPQELREALKAAVAPLENVPEDLKDWHPGSDGKVLDIVHPSLWPLVYGRSRILTDKRISAEEALTYSGASTVIPGDPPTDFEGEKTQEDYDFHMFHVNAFSKRFQWLPCDIDLTGEKPRIDSYINNIHPIKQAELYPIIEKFIGLSLPAWDLILRWHQDFNIQRVFTDNVRYVCRVPHICEPYNYCFEDNRPLDADEPPREEDENMSEYYTEYGREERDGDWFRKYHTPNRPDPKTDLEELVKLNASDVKTTGFFNNAPRAQVIVKLANIHLTPEKPSYDGGSWHIEGQLNEHICATALYYYDCENITDSHLDFRTLADPQLLTDDLSYDQGDFGSIEDVFAIESYGDTIQDIGSVLTRQDRMLFFPNVYQHHVSPFELVDKSRPGHRKILALFLVDPSLPVISTANVPPQQRHWFAEEVLQDNNRLGKLPPEVANMVVDNLDFPISLKDAKKIREELMEERSAQQKDTDRNIRSHEWNFYIPVLQSHHAMADRWTFKAQPGVFVELTDIAHEYPGEKVTTQPNLGLIPGQTYPSDDPGAPDQRDWARLAAYIKWLNENSSHNVCYKVLYLTRHGLGVHNKMHAQVGSEAWNTRISFENGDGKETWFDAFLTEVGEKQAQELKAFWTDLINVQGAPLPKVFYTSPLARCLQTTDLVFSSLMTSQTPPLQPIVKELLRERITRHTCDYRRSRTWIAENYPSYRIEDGFEEEDQFTNRTEPEEDEEHVVRKHQALEDIFNESRDSEFISLTVHSYAIRAIQGAVGAGVCRTREGTSIALLVRGEKVNEGDGSAALDLDAYVSADPAGVSSLRRFSM</sequence>
<dbReference type="InterPro" id="IPR013078">
    <property type="entry name" value="His_Pase_superF_clade-1"/>
</dbReference>
<proteinExistence type="predicted"/>
<comment type="caution">
    <text evidence="3">The sequence shown here is derived from an EMBL/GenBank/DDBJ whole genome shotgun (WGS) entry which is preliminary data.</text>
</comment>
<feature type="domain" description="DUF4246" evidence="2">
    <location>
        <begin position="8"/>
        <end position="80"/>
    </location>
</feature>
<dbReference type="SMART" id="SM00855">
    <property type="entry name" value="PGAM"/>
    <property type="match status" value="1"/>
</dbReference>
<dbReference type="EMBL" id="JAGPUO010000001">
    <property type="protein sequence ID" value="KAG5665682.1"/>
    <property type="molecule type" value="Genomic_DNA"/>
</dbReference>
<dbReference type="Pfam" id="PF14033">
    <property type="entry name" value="DUF4246"/>
    <property type="match status" value="1"/>
</dbReference>
<dbReference type="InterPro" id="IPR025340">
    <property type="entry name" value="DUF4246"/>
</dbReference>
<dbReference type="PANTHER" id="PTHR33119:SF1">
    <property type="entry name" value="FE2OG DIOXYGENASE DOMAIN-CONTAINING PROTEIN"/>
    <property type="match status" value="1"/>
</dbReference>
<evidence type="ECO:0000313" key="4">
    <source>
        <dbReference type="Proteomes" id="UP000782241"/>
    </source>
</evidence>
<dbReference type="Pfam" id="PF21666">
    <property type="entry name" value="DUF4246_N"/>
    <property type="match status" value="1"/>
</dbReference>
<dbReference type="InterPro" id="IPR049192">
    <property type="entry name" value="DUF4246_C"/>
</dbReference>
<dbReference type="Proteomes" id="UP000782241">
    <property type="component" value="Unassembled WGS sequence"/>
</dbReference>
<gene>
    <name evidence="3" type="ORF">KAF25_009807</name>
</gene>